<dbReference type="EMBL" id="BAAFSV010000002">
    <property type="protein sequence ID" value="GAB1312906.1"/>
    <property type="molecule type" value="Genomic_DNA"/>
</dbReference>
<dbReference type="PANTHER" id="PTHR13269">
    <property type="entry name" value="NUCLEOPORIN NDC1"/>
    <property type="match status" value="1"/>
</dbReference>
<feature type="transmembrane region" description="Helical" evidence="14">
    <location>
        <begin position="148"/>
        <end position="167"/>
    </location>
</feature>
<keyword evidence="5 14" id="KW-0812">Transmembrane</keyword>
<comment type="caution">
    <text evidence="15">The sequence shown here is derived from an EMBL/GenBank/DDBJ whole genome shotgun (WGS) entry which is preliminary data.</text>
</comment>
<dbReference type="InterPro" id="IPR019049">
    <property type="entry name" value="Nucleoporin_prot_Ndc1/Nup"/>
</dbReference>
<feature type="compositionally biased region" description="Basic and acidic residues" evidence="13">
    <location>
        <begin position="395"/>
        <end position="407"/>
    </location>
</feature>
<evidence type="ECO:0000256" key="6">
    <source>
        <dbReference type="ARBA" id="ARBA00022816"/>
    </source>
</evidence>
<evidence type="ECO:0000256" key="13">
    <source>
        <dbReference type="SAM" id="MobiDB-lite"/>
    </source>
</evidence>
<keyword evidence="7" id="KW-0653">Protein transport</keyword>
<evidence type="ECO:0000256" key="5">
    <source>
        <dbReference type="ARBA" id="ARBA00022692"/>
    </source>
</evidence>
<evidence type="ECO:0000256" key="4">
    <source>
        <dbReference type="ARBA" id="ARBA00022448"/>
    </source>
</evidence>
<dbReference type="Pfam" id="PF09531">
    <property type="entry name" value="Ndc1_Nup"/>
    <property type="match status" value="1"/>
</dbReference>
<evidence type="ECO:0000256" key="1">
    <source>
        <dbReference type="ARBA" id="ARBA00004232"/>
    </source>
</evidence>
<keyword evidence="4" id="KW-0813">Transport</keyword>
<accession>A0ABQ0G570</accession>
<dbReference type="PANTHER" id="PTHR13269:SF6">
    <property type="entry name" value="NUCLEOPORIN NDC1"/>
    <property type="match status" value="1"/>
</dbReference>
<evidence type="ECO:0000256" key="2">
    <source>
        <dbReference type="ARBA" id="ARBA00004567"/>
    </source>
</evidence>
<feature type="region of interest" description="Disordered" evidence="13">
    <location>
        <begin position="380"/>
        <end position="407"/>
    </location>
</feature>
<feature type="transmembrane region" description="Helical" evidence="14">
    <location>
        <begin position="206"/>
        <end position="228"/>
    </location>
</feature>
<comment type="subcellular location">
    <subcellularLocation>
        <location evidence="1">Nucleus membrane</location>
        <topology evidence="1">Multi-pass membrane protein</topology>
    </subcellularLocation>
    <subcellularLocation>
        <location evidence="2">Nucleus</location>
        <location evidence="2">Nuclear pore complex</location>
    </subcellularLocation>
</comment>
<dbReference type="RefSeq" id="XP_070914639.1">
    <property type="nucleotide sequence ID" value="XM_071058538.1"/>
</dbReference>
<evidence type="ECO:0000256" key="3">
    <source>
        <dbReference type="ARBA" id="ARBA00005760"/>
    </source>
</evidence>
<evidence type="ECO:0000256" key="8">
    <source>
        <dbReference type="ARBA" id="ARBA00022989"/>
    </source>
</evidence>
<keyword evidence="16" id="KW-1185">Reference proteome</keyword>
<keyword evidence="12" id="KW-0539">Nucleus</keyword>
<organism evidence="15 16">
    <name type="scientific">Madurella fahalii</name>
    <dbReference type="NCBI Taxonomy" id="1157608"/>
    <lineage>
        <taxon>Eukaryota</taxon>
        <taxon>Fungi</taxon>
        <taxon>Dikarya</taxon>
        <taxon>Ascomycota</taxon>
        <taxon>Pezizomycotina</taxon>
        <taxon>Sordariomycetes</taxon>
        <taxon>Sordariomycetidae</taxon>
        <taxon>Sordariales</taxon>
        <taxon>Sordariales incertae sedis</taxon>
        <taxon>Madurella</taxon>
    </lineage>
</organism>
<name>A0ABQ0G570_9PEZI</name>
<keyword evidence="6" id="KW-0509">mRNA transport</keyword>
<keyword evidence="8 14" id="KW-1133">Transmembrane helix</keyword>
<gene>
    <name evidence="15" type="ORF">MFIFM68171_03116</name>
</gene>
<evidence type="ECO:0000313" key="16">
    <source>
        <dbReference type="Proteomes" id="UP001628179"/>
    </source>
</evidence>
<proteinExistence type="inferred from homology"/>
<evidence type="ECO:0000256" key="12">
    <source>
        <dbReference type="ARBA" id="ARBA00023242"/>
    </source>
</evidence>
<keyword evidence="9" id="KW-0811">Translocation</keyword>
<evidence type="ECO:0000256" key="10">
    <source>
        <dbReference type="ARBA" id="ARBA00023132"/>
    </source>
</evidence>
<reference evidence="15 16" key="1">
    <citation type="submission" date="2024-09" db="EMBL/GenBank/DDBJ databases">
        <title>Itraconazole resistance in Madurella fahalii resulting from another homologue of gene encoding cytochrome P450 14-alpha sterol demethylase (CYP51).</title>
        <authorList>
            <person name="Yoshioka I."/>
            <person name="Fahal A.H."/>
            <person name="Kaneko S."/>
            <person name="Yaguchi T."/>
        </authorList>
    </citation>
    <scope>NUCLEOTIDE SEQUENCE [LARGE SCALE GENOMIC DNA]</scope>
    <source>
        <strain evidence="15 16">IFM 68171</strain>
    </source>
</reference>
<feature type="transmembrane region" description="Helical" evidence="14">
    <location>
        <begin position="28"/>
        <end position="52"/>
    </location>
</feature>
<comment type="similarity">
    <text evidence="3">Belongs to the NDC1 family.</text>
</comment>
<evidence type="ECO:0000313" key="15">
    <source>
        <dbReference type="EMBL" id="GAB1312906.1"/>
    </source>
</evidence>
<feature type="transmembrane region" description="Helical" evidence="14">
    <location>
        <begin position="58"/>
        <end position="77"/>
    </location>
</feature>
<sequence>MPAPTVRRSPYKDFLQPALQRRFATASLFVLAIAYLQALLLANWGSFLWSWFPLGPTGIRTLFFFFCGISVIILRIAQYHPGLRASSSGFHTFFRYGPTFPTAEALFTYTSSAYFFSQIYLWSLPAKSGFEWITYFTSDRARLNEKPILLTTHLVLLGIYQALLHLFKDVDRLSLGVARPQNVGGQPEDGDSSIQVRRFKDQLPSIILRTLNQSILGLIVTIIAYPLFLRTTIWRTMMAFLRPIYNLPRTNMVPTTLPFSFSTIFRCWAVSIMLLFAWTVANTAFSLFLIKSPLKNGRPLTSDSKDPNGSLLNGLNNKKLSIKHQCFAMWELAFIARDFPERRKAIYEDIDRKEAPMWSQVYKVCLDVLKGIETSIDDFTRAPLPPIPATGEPEEERKKRTTDPPKDEAIFETVPQKKGLRTQVEKAVNQAATAPGQSSQLSPMAKKAAETARQQLIRIQKEATGSEDTQGLIRDFAVKVLKSGVGWPFRQHYRRRLAYVVLGAPYGEPSLYINAACALSQLAVHSLREDKYGHVQRDVAAIVRAVTGVTKKLAKFKEELPTHWTDVDGKRECPEVEEVLDALKDALRRLIEAFGPYARDLRLSLTDMRLAREAAGIQDTILQGNGKW</sequence>
<evidence type="ECO:0000256" key="11">
    <source>
        <dbReference type="ARBA" id="ARBA00023136"/>
    </source>
</evidence>
<dbReference type="Proteomes" id="UP001628179">
    <property type="component" value="Unassembled WGS sequence"/>
</dbReference>
<evidence type="ECO:0000256" key="14">
    <source>
        <dbReference type="SAM" id="Phobius"/>
    </source>
</evidence>
<keyword evidence="10" id="KW-0906">Nuclear pore complex</keyword>
<protein>
    <submittedName>
        <fullName evidence="15">Nucleoporin protein Ndc1-Nup</fullName>
    </submittedName>
</protein>
<keyword evidence="11 14" id="KW-0472">Membrane</keyword>
<feature type="transmembrane region" description="Helical" evidence="14">
    <location>
        <begin position="267"/>
        <end position="290"/>
    </location>
</feature>
<dbReference type="GeneID" id="98173861"/>
<evidence type="ECO:0000256" key="7">
    <source>
        <dbReference type="ARBA" id="ARBA00022927"/>
    </source>
</evidence>
<evidence type="ECO:0000256" key="9">
    <source>
        <dbReference type="ARBA" id="ARBA00023010"/>
    </source>
</evidence>